<dbReference type="AlphaFoldDB" id="A0AAW0K6N9"/>
<comment type="subcellular location">
    <subcellularLocation>
        <location evidence="1">Membrane</location>
        <topology evidence="1">Single-pass membrane protein</topology>
    </subcellularLocation>
</comment>
<evidence type="ECO:0000313" key="8">
    <source>
        <dbReference type="Proteomes" id="UP000237347"/>
    </source>
</evidence>
<accession>A0AAW0K6N9</accession>
<dbReference type="EMBL" id="PKMF04000379">
    <property type="protein sequence ID" value="KAK7834979.1"/>
    <property type="molecule type" value="Genomic_DNA"/>
</dbReference>
<dbReference type="Proteomes" id="UP000237347">
    <property type="component" value="Unassembled WGS sequence"/>
</dbReference>
<evidence type="ECO:0000259" key="6">
    <source>
        <dbReference type="Pfam" id="PF03168"/>
    </source>
</evidence>
<keyword evidence="8" id="KW-1185">Reference proteome</keyword>
<name>A0AAW0K6N9_QUESU</name>
<dbReference type="PANTHER" id="PTHR31234">
    <property type="entry name" value="LATE EMBRYOGENESIS ABUNDANT (LEA) HYDROXYPROLINE-RICH GLYCOPROTEIN FAMILY"/>
    <property type="match status" value="1"/>
</dbReference>
<dbReference type="PANTHER" id="PTHR31234:SF72">
    <property type="entry name" value="NDR1_HIN1-LIKE PROTEIN 6"/>
    <property type="match status" value="1"/>
</dbReference>
<keyword evidence="3 5" id="KW-1133">Transmembrane helix</keyword>
<evidence type="ECO:0000256" key="1">
    <source>
        <dbReference type="ARBA" id="ARBA00004167"/>
    </source>
</evidence>
<keyword evidence="4 5" id="KW-0472">Membrane</keyword>
<feature type="transmembrane region" description="Helical" evidence="5">
    <location>
        <begin position="109"/>
        <end position="132"/>
    </location>
</feature>
<dbReference type="InterPro" id="IPR004864">
    <property type="entry name" value="LEA_2"/>
</dbReference>
<gene>
    <name evidence="7" type="primary">NHL6_1</name>
    <name evidence="7" type="ORF">CFP56_023987</name>
</gene>
<evidence type="ECO:0000256" key="5">
    <source>
        <dbReference type="SAM" id="Phobius"/>
    </source>
</evidence>
<evidence type="ECO:0000256" key="3">
    <source>
        <dbReference type="ARBA" id="ARBA00022989"/>
    </source>
</evidence>
<protein>
    <submittedName>
        <fullName evidence="7">Ndr1/hin1-like protein 6</fullName>
    </submittedName>
</protein>
<evidence type="ECO:0000256" key="2">
    <source>
        <dbReference type="ARBA" id="ARBA00022692"/>
    </source>
</evidence>
<dbReference type="GO" id="GO:0005886">
    <property type="term" value="C:plasma membrane"/>
    <property type="evidence" value="ECO:0007669"/>
    <property type="project" value="TreeGrafter"/>
</dbReference>
<evidence type="ECO:0000313" key="7">
    <source>
        <dbReference type="EMBL" id="KAK7834979.1"/>
    </source>
</evidence>
<organism evidence="7 8">
    <name type="scientific">Quercus suber</name>
    <name type="common">Cork oak</name>
    <dbReference type="NCBI Taxonomy" id="58331"/>
    <lineage>
        <taxon>Eukaryota</taxon>
        <taxon>Viridiplantae</taxon>
        <taxon>Streptophyta</taxon>
        <taxon>Embryophyta</taxon>
        <taxon>Tracheophyta</taxon>
        <taxon>Spermatophyta</taxon>
        <taxon>Magnoliopsida</taxon>
        <taxon>eudicotyledons</taxon>
        <taxon>Gunneridae</taxon>
        <taxon>Pentapetalae</taxon>
        <taxon>rosids</taxon>
        <taxon>fabids</taxon>
        <taxon>Fagales</taxon>
        <taxon>Fagaceae</taxon>
        <taxon>Quercus</taxon>
    </lineage>
</organism>
<dbReference type="Pfam" id="PF03168">
    <property type="entry name" value="LEA_2"/>
    <property type="match status" value="1"/>
</dbReference>
<reference evidence="7 8" key="1">
    <citation type="journal article" date="2018" name="Sci. Data">
        <title>The draft genome sequence of cork oak.</title>
        <authorList>
            <person name="Ramos A.M."/>
            <person name="Usie A."/>
            <person name="Barbosa P."/>
            <person name="Barros P.M."/>
            <person name="Capote T."/>
            <person name="Chaves I."/>
            <person name="Simoes F."/>
            <person name="Abreu I."/>
            <person name="Carrasquinho I."/>
            <person name="Faro C."/>
            <person name="Guimaraes J.B."/>
            <person name="Mendonca D."/>
            <person name="Nobrega F."/>
            <person name="Rodrigues L."/>
            <person name="Saibo N.J.M."/>
            <person name="Varela M.C."/>
            <person name="Egas C."/>
            <person name="Matos J."/>
            <person name="Miguel C.M."/>
            <person name="Oliveira M.M."/>
            <person name="Ricardo C.P."/>
            <person name="Goncalves S."/>
        </authorList>
    </citation>
    <scope>NUCLEOTIDE SEQUENCE [LARGE SCALE GENOMIC DNA]</scope>
    <source>
        <strain evidence="8">cv. HL8</strain>
    </source>
</reference>
<keyword evidence="2 5" id="KW-0812">Transmembrane</keyword>
<dbReference type="InterPro" id="IPR044839">
    <property type="entry name" value="NDR1-like"/>
</dbReference>
<comment type="caution">
    <text evidence="7">The sequence shown here is derived from an EMBL/GenBank/DDBJ whole genome shotgun (WGS) entry which is preliminary data.</text>
</comment>
<feature type="domain" description="Late embryogenesis abundant protein LEA-2 subgroup" evidence="6">
    <location>
        <begin position="165"/>
        <end position="268"/>
    </location>
</feature>
<evidence type="ECO:0000256" key="4">
    <source>
        <dbReference type="ARBA" id="ARBA00023136"/>
    </source>
</evidence>
<sequence>MYCPKMCLTNDLPLPTIATNEAGVRRVKTKELEATSKVDKQFQLHEMPQQLVGTGSTDRPLVPRGVSKSDQGDPAVVGQGHYPPFQRTIPVMHSKPPKKRSCCCKCLCWTISLLLLLVILIGATVGILFLVFRPKLPKFSVDKLEITQFNLNSSVDTLNATFDVTITATNPNKKIGIYYEGGSQISGWYQNTQLCEGALPKFYQGHRNTTVLELALTGQTQNANALISAVTQQRQETGNIPLGLKVNQPVKVKLGSLKLFTVKFRVRCTLIVDNLAANNQITISSSSCKFRLRL</sequence>
<proteinExistence type="predicted"/>
<dbReference type="GO" id="GO:0098542">
    <property type="term" value="P:defense response to other organism"/>
    <property type="evidence" value="ECO:0007669"/>
    <property type="project" value="InterPro"/>
</dbReference>